<evidence type="ECO:0000313" key="3">
    <source>
        <dbReference type="Proteomes" id="UP000290289"/>
    </source>
</evidence>
<comment type="caution">
    <text evidence="2">The sequence shown here is derived from an EMBL/GenBank/DDBJ whole genome shotgun (WGS) entry which is preliminary data.</text>
</comment>
<dbReference type="InterPro" id="IPR016024">
    <property type="entry name" value="ARM-type_fold"/>
</dbReference>
<organism evidence="2 3">
    <name type="scientific">Malus domestica</name>
    <name type="common">Apple</name>
    <name type="synonym">Pyrus malus</name>
    <dbReference type="NCBI Taxonomy" id="3750"/>
    <lineage>
        <taxon>Eukaryota</taxon>
        <taxon>Viridiplantae</taxon>
        <taxon>Streptophyta</taxon>
        <taxon>Embryophyta</taxon>
        <taxon>Tracheophyta</taxon>
        <taxon>Spermatophyta</taxon>
        <taxon>Magnoliopsida</taxon>
        <taxon>eudicotyledons</taxon>
        <taxon>Gunneridae</taxon>
        <taxon>Pentapetalae</taxon>
        <taxon>rosids</taxon>
        <taxon>fabids</taxon>
        <taxon>Rosales</taxon>
        <taxon>Rosaceae</taxon>
        <taxon>Amygdaloideae</taxon>
        <taxon>Maleae</taxon>
        <taxon>Malus</taxon>
    </lineage>
</organism>
<keyword evidence="3" id="KW-1185">Reference proteome</keyword>
<dbReference type="Gene3D" id="1.25.10.10">
    <property type="entry name" value="Leucine-rich Repeat Variant"/>
    <property type="match status" value="2"/>
</dbReference>
<dbReference type="PANTHER" id="PTHR37743">
    <property type="entry name" value="ARM REPEAT SUPERFAMILY PROTEIN"/>
    <property type="match status" value="1"/>
</dbReference>
<name>A0A498JQ52_MALDO</name>
<feature type="region of interest" description="Disordered" evidence="1">
    <location>
        <begin position="231"/>
        <end position="266"/>
    </location>
</feature>
<dbReference type="PANTHER" id="PTHR37743:SF1">
    <property type="entry name" value="ARM REPEAT SUPERFAMILY PROTEIN"/>
    <property type="match status" value="1"/>
</dbReference>
<gene>
    <name evidence="2" type="ORF">DVH24_009895</name>
</gene>
<reference evidence="2 3" key="1">
    <citation type="submission" date="2018-10" db="EMBL/GenBank/DDBJ databases">
        <title>A high-quality apple genome assembly.</title>
        <authorList>
            <person name="Hu J."/>
        </authorList>
    </citation>
    <scope>NUCLEOTIDE SEQUENCE [LARGE SCALE GENOMIC DNA]</scope>
    <source>
        <strain evidence="3">cv. HFTH1</strain>
        <tissue evidence="2">Young leaf</tissue>
    </source>
</reference>
<accession>A0A498JQ52</accession>
<feature type="region of interest" description="Disordered" evidence="1">
    <location>
        <begin position="1"/>
        <end position="25"/>
    </location>
</feature>
<sequence length="1110" mass="122936">MAQTQHLLWKSDSSDSSESPSPSMMSVTLGRAMTALLSARPRKLHDAVSRLSPPPLSSAPHISVSVSLDDALRFLHKYLNDAAQRNEPLHEILVPMLENSLSCKDTKRGRQAMVLLNWLFQDDFIFQAIVAGLAKIISTKDDRFIVLGWCTLVRALLDYETTVTQFPMNGIRERYGDLVKILTSCIPPLLHVVRKGSTLQDGYELPSRLAVSAADCFLALSEALTKKAKIPSNRPKLSDSNATKRPVTLVSSDSSKKKSKPASESLVASNMEMENILWDHLEELIRLLQKLLAWSRKSRPLHAKGLEQVLKWLQEIKGHYLHLEVEAGSKVVKTGALLLYSCWKHYGLLMHLEDQKFSRHYKELLDQYLAGIQFYTDNYSGGPSENKDSGAETRKFFLNCLCLLLGRLDSKKFESIVSEYGMRISQVLLPQLHSADDDVIDGVVCIFKAVIFKPKLSGSGLTDSGEVDAMLPLLIHLLDERDGTARAVVMLIAEYCLMSRDNHCIKEVLERLACGNVQQRRNALDVVSELIRMSSDSNDILPQLSWQDIANHLIERLEDEEIAIQKQASTLLTMIGPFHNPSLVLPALVHLVYSSDEGLQSTASDACVGVLKYHSQNAEVICLLLDCLSSLSESVNLLNTAGDVGSKLESERVLMLIPEWSKSVQSWDVLIGPLIEKMFAEPSNATMVKFLSYISEHLAEAADAVLSCVLLHAKQRKEFDGNSSSGRECQTYKSDDSENMQQTLFEHLCPLLIIRMLPLRVFNDLNSPIIYGQLFNHGNFHDSGDINTINQDCVTALLLKRTLCEFEFNDVRKLAAELCGRIHPEVLIPIVSSQLEIAASSLHILKIKACLFSVCTSLVVRGRDSLSHPVMLKIRQTLETMLLWPSGDGDEVSKAQHGCIDCLALMICAELQDPDSFSIVGKKGDAASRDSALTYVINKLIQDSNQPALSSDLDDVKCTSEVPVPLSFYMCMANVLISACQKILDSGRKPFARKTIPCLIRSVKVMTNPEIRAACVEVLFSSVYHLKSAILPYSTDLLEVSLKALRKGSEKEKMAGAKLMGSLMASEDAIVESISARLIEGRSILSSIALTDASVELRQVCGKLLACLTP</sequence>
<dbReference type="AlphaFoldDB" id="A0A498JQ52"/>
<proteinExistence type="predicted"/>
<dbReference type="Proteomes" id="UP000290289">
    <property type="component" value="Chromosome 5"/>
</dbReference>
<feature type="compositionally biased region" description="Low complexity" evidence="1">
    <location>
        <begin position="14"/>
        <end position="25"/>
    </location>
</feature>
<dbReference type="InterPro" id="IPR011989">
    <property type="entry name" value="ARM-like"/>
</dbReference>
<evidence type="ECO:0000256" key="1">
    <source>
        <dbReference type="SAM" id="MobiDB-lite"/>
    </source>
</evidence>
<dbReference type="EMBL" id="RDQH01000331">
    <property type="protein sequence ID" value="RXH97570.1"/>
    <property type="molecule type" value="Genomic_DNA"/>
</dbReference>
<dbReference type="SUPFAM" id="SSF48371">
    <property type="entry name" value="ARM repeat"/>
    <property type="match status" value="1"/>
</dbReference>
<evidence type="ECO:0000313" key="2">
    <source>
        <dbReference type="EMBL" id="RXH97570.1"/>
    </source>
</evidence>
<protein>
    <submittedName>
        <fullName evidence="2">Uncharacterized protein</fullName>
    </submittedName>
</protein>